<evidence type="ECO:0000259" key="2">
    <source>
        <dbReference type="Pfam" id="PF03151"/>
    </source>
</evidence>
<organism evidence="3 4">
    <name type="scientific">Eruca vesicaria subsp. sativa</name>
    <name type="common">Garden rocket</name>
    <name type="synonym">Eruca sativa</name>
    <dbReference type="NCBI Taxonomy" id="29727"/>
    <lineage>
        <taxon>Eukaryota</taxon>
        <taxon>Viridiplantae</taxon>
        <taxon>Streptophyta</taxon>
        <taxon>Embryophyta</taxon>
        <taxon>Tracheophyta</taxon>
        <taxon>Spermatophyta</taxon>
        <taxon>Magnoliopsida</taxon>
        <taxon>eudicotyledons</taxon>
        <taxon>Gunneridae</taxon>
        <taxon>Pentapetalae</taxon>
        <taxon>rosids</taxon>
        <taxon>malvids</taxon>
        <taxon>Brassicales</taxon>
        <taxon>Brassicaceae</taxon>
        <taxon>Brassiceae</taxon>
        <taxon>Eruca</taxon>
    </lineage>
</organism>
<dbReference type="InterPro" id="IPR004853">
    <property type="entry name" value="Sugar_P_trans_dom"/>
</dbReference>
<dbReference type="Pfam" id="PF03151">
    <property type="entry name" value="TPT"/>
    <property type="match status" value="1"/>
</dbReference>
<sequence length="120" mass="13752">MHCLTLSKPLHLFVLGAKSPVRCLVYEADKPEQPIDKTKSETAKKLKIGIYFALWALFCFNIYNKEALSAYLYPWLTSILSLIAGLLMMLFFWAVGIVETSKTDFSFSKNTFSDKWISEK</sequence>
<keyword evidence="4" id="KW-1185">Reference proteome</keyword>
<keyword evidence="1" id="KW-0472">Membrane</keyword>
<feature type="transmembrane region" description="Helical" evidence="1">
    <location>
        <begin position="75"/>
        <end position="98"/>
    </location>
</feature>
<keyword evidence="1" id="KW-0812">Transmembrane</keyword>
<dbReference type="AlphaFoldDB" id="A0ABC8KJX9"/>
<feature type="domain" description="Sugar phosphate transporter" evidence="2">
    <location>
        <begin position="46"/>
        <end position="110"/>
    </location>
</feature>
<comment type="caution">
    <text evidence="3">The sequence shown here is derived from an EMBL/GenBank/DDBJ whole genome shotgun (WGS) entry which is preliminary data.</text>
</comment>
<proteinExistence type="predicted"/>
<keyword evidence="1" id="KW-1133">Transmembrane helix</keyword>
<gene>
    <name evidence="3" type="ORF">ERUC_LOCUS24592</name>
</gene>
<feature type="non-terminal residue" evidence="3">
    <location>
        <position position="120"/>
    </location>
</feature>
<feature type="transmembrane region" description="Helical" evidence="1">
    <location>
        <begin position="46"/>
        <end position="63"/>
    </location>
</feature>
<dbReference type="EMBL" id="CAKOAT010254266">
    <property type="protein sequence ID" value="CAH8358836.1"/>
    <property type="molecule type" value="Genomic_DNA"/>
</dbReference>
<evidence type="ECO:0000313" key="4">
    <source>
        <dbReference type="Proteomes" id="UP001642260"/>
    </source>
</evidence>
<evidence type="ECO:0000256" key="1">
    <source>
        <dbReference type="SAM" id="Phobius"/>
    </source>
</evidence>
<name>A0ABC8KJX9_ERUVS</name>
<protein>
    <recommendedName>
        <fullName evidence="2">Sugar phosphate transporter domain-containing protein</fullName>
    </recommendedName>
</protein>
<evidence type="ECO:0000313" key="3">
    <source>
        <dbReference type="EMBL" id="CAH8358836.1"/>
    </source>
</evidence>
<reference evidence="3 4" key="1">
    <citation type="submission" date="2022-03" db="EMBL/GenBank/DDBJ databases">
        <authorList>
            <person name="Macdonald S."/>
            <person name="Ahmed S."/>
            <person name="Newling K."/>
        </authorList>
    </citation>
    <scope>NUCLEOTIDE SEQUENCE [LARGE SCALE GENOMIC DNA]</scope>
</reference>
<accession>A0ABC8KJX9</accession>
<dbReference type="Proteomes" id="UP001642260">
    <property type="component" value="Unassembled WGS sequence"/>
</dbReference>